<name>A0A132NVK1_GIAIN</name>
<reference evidence="2 3" key="1">
    <citation type="journal article" date="2015" name="Mol. Biochem. Parasitol.">
        <title>Identification of polymorphic genes for use in assemblage B genotyping assays through comparative genomics of multiple assemblage B Giardia duodenalis isolates.</title>
        <authorList>
            <person name="Wielinga C."/>
            <person name="Thompson R.C."/>
            <person name="Monis P."/>
            <person name="Ryan U."/>
        </authorList>
    </citation>
    <scope>NUCLEOTIDE SEQUENCE [LARGE SCALE GENOMIC DNA]</scope>
    <source>
        <strain evidence="2 3">BAH15c1</strain>
    </source>
</reference>
<dbReference type="EMBL" id="JXTI01000043">
    <property type="protein sequence ID" value="KWX14109.1"/>
    <property type="molecule type" value="Genomic_DNA"/>
</dbReference>
<evidence type="ECO:0000313" key="2">
    <source>
        <dbReference type="EMBL" id="KWX14109.1"/>
    </source>
</evidence>
<accession>A0A132NVK1</accession>
<protein>
    <submittedName>
        <fullName evidence="2">Uncharacterized protein</fullName>
    </submittedName>
</protein>
<organism evidence="2 3">
    <name type="scientific">Giardia duodenalis assemblage B</name>
    <dbReference type="NCBI Taxonomy" id="1394984"/>
    <lineage>
        <taxon>Eukaryota</taxon>
        <taxon>Metamonada</taxon>
        <taxon>Diplomonadida</taxon>
        <taxon>Hexamitidae</taxon>
        <taxon>Giardiinae</taxon>
        <taxon>Giardia</taxon>
    </lineage>
</organism>
<dbReference type="VEuPathDB" id="GiardiaDB:QR46_1870"/>
<sequence>MCISCMMTTWWLLPKRKTLSMHNIHALLQVFDSISKATPSLYREFFDATLRQSSESSLLGSGSPVPGGSSSAPPESYRKPVTPKTPSVGIHTESSSPPRVPSPLLRYTASFKLSSPLKTWHRGSWSGIHAGDTNILVIDLFSNFHDADPGTLASVVASEMTVYDVVCLLVHAQNKGIRRFVPRGCTVGTCASGDEVVAFLRCILGAVE</sequence>
<gene>
    <name evidence="2" type="ORF">QR46_1870</name>
</gene>
<dbReference type="Proteomes" id="UP000070089">
    <property type="component" value="Unassembled WGS sequence"/>
</dbReference>
<comment type="caution">
    <text evidence="2">The sequence shown here is derived from an EMBL/GenBank/DDBJ whole genome shotgun (WGS) entry which is preliminary data.</text>
</comment>
<feature type="region of interest" description="Disordered" evidence="1">
    <location>
        <begin position="55"/>
        <end position="99"/>
    </location>
</feature>
<proteinExistence type="predicted"/>
<dbReference type="OrthoDB" id="10253367at2759"/>
<dbReference type="AlphaFoldDB" id="A0A132NVK1"/>
<feature type="compositionally biased region" description="Low complexity" evidence="1">
    <location>
        <begin position="55"/>
        <end position="75"/>
    </location>
</feature>
<evidence type="ECO:0000256" key="1">
    <source>
        <dbReference type="SAM" id="MobiDB-lite"/>
    </source>
</evidence>
<evidence type="ECO:0000313" key="3">
    <source>
        <dbReference type="Proteomes" id="UP000070089"/>
    </source>
</evidence>